<evidence type="ECO:0000313" key="1">
    <source>
        <dbReference type="EMBL" id="CAF4137503.1"/>
    </source>
</evidence>
<dbReference type="Proteomes" id="UP000663823">
    <property type="component" value="Unassembled WGS sequence"/>
</dbReference>
<feature type="non-terminal residue" evidence="1">
    <location>
        <position position="1"/>
    </location>
</feature>
<comment type="caution">
    <text evidence="1">The sequence shown here is derived from an EMBL/GenBank/DDBJ whole genome shotgun (WGS) entry which is preliminary data.</text>
</comment>
<evidence type="ECO:0000313" key="2">
    <source>
        <dbReference type="Proteomes" id="UP000663823"/>
    </source>
</evidence>
<gene>
    <name evidence="1" type="ORF">OTI717_LOCUS35563</name>
</gene>
<name>A0A819XKK5_9BILA</name>
<protein>
    <submittedName>
        <fullName evidence="1">Uncharacterized protein</fullName>
    </submittedName>
</protein>
<dbReference type="EMBL" id="CAJOAX010013947">
    <property type="protein sequence ID" value="CAF4137503.1"/>
    <property type="molecule type" value="Genomic_DNA"/>
</dbReference>
<organism evidence="1 2">
    <name type="scientific">Rotaria sordida</name>
    <dbReference type="NCBI Taxonomy" id="392033"/>
    <lineage>
        <taxon>Eukaryota</taxon>
        <taxon>Metazoa</taxon>
        <taxon>Spiralia</taxon>
        <taxon>Gnathifera</taxon>
        <taxon>Rotifera</taxon>
        <taxon>Eurotatoria</taxon>
        <taxon>Bdelloidea</taxon>
        <taxon>Philodinida</taxon>
        <taxon>Philodinidae</taxon>
        <taxon>Rotaria</taxon>
    </lineage>
</organism>
<proteinExistence type="predicted"/>
<sequence length="14" mass="1494">SDLDKAIEAAAKDF</sequence>
<reference evidence="1" key="1">
    <citation type="submission" date="2021-02" db="EMBL/GenBank/DDBJ databases">
        <authorList>
            <person name="Nowell W R."/>
        </authorList>
    </citation>
    <scope>NUCLEOTIDE SEQUENCE</scope>
</reference>
<accession>A0A819XKK5</accession>